<evidence type="ECO:0000313" key="2">
    <source>
        <dbReference type="EMBL" id="MDS0283773.1"/>
    </source>
</evidence>
<dbReference type="Proteomes" id="UP001268864">
    <property type="component" value="Unassembled WGS sequence"/>
</dbReference>
<comment type="caution">
    <text evidence="2">The sequence shown here is derived from an EMBL/GenBank/DDBJ whole genome shotgun (WGS) entry which is preliminary data.</text>
</comment>
<dbReference type="EMBL" id="JAMQOS010000006">
    <property type="protein sequence ID" value="MDS0283773.1"/>
    <property type="molecule type" value="Genomic_DNA"/>
</dbReference>
<reference evidence="2 3" key="1">
    <citation type="submission" date="2022-06" db="EMBL/GenBank/DDBJ databases">
        <title>Halomicroarcula sp. a new haloarchaeum isolate from saline soil.</title>
        <authorList>
            <person name="Strakova D."/>
            <person name="Galisteo C."/>
            <person name="Sanchez-Porro C."/>
            <person name="Ventosa A."/>
        </authorList>
    </citation>
    <scope>NUCLEOTIDE SEQUENCE [LARGE SCALE GENOMIC DNA]</scope>
    <source>
        <strain evidence="2 3">S3CR25-11</strain>
    </source>
</reference>
<keyword evidence="1" id="KW-1133">Transmembrane helix</keyword>
<keyword evidence="1" id="KW-0472">Membrane</keyword>
<name>A0ABU2FSN1_9EURY</name>
<gene>
    <name evidence="2" type="ORF">NDI86_16790</name>
</gene>
<feature type="transmembrane region" description="Helical" evidence="1">
    <location>
        <begin position="33"/>
        <end position="51"/>
    </location>
</feature>
<keyword evidence="1" id="KW-0812">Transmembrane</keyword>
<organism evidence="2 3">
    <name type="scientific">Haloarcula onubensis</name>
    <dbReference type="NCBI Taxonomy" id="2950539"/>
    <lineage>
        <taxon>Archaea</taxon>
        <taxon>Methanobacteriati</taxon>
        <taxon>Methanobacteriota</taxon>
        <taxon>Stenosarchaea group</taxon>
        <taxon>Halobacteria</taxon>
        <taxon>Halobacteriales</taxon>
        <taxon>Haloarculaceae</taxon>
        <taxon>Haloarcula</taxon>
    </lineage>
</organism>
<proteinExistence type="predicted"/>
<keyword evidence="3" id="KW-1185">Reference proteome</keyword>
<evidence type="ECO:0000256" key="1">
    <source>
        <dbReference type="SAM" id="Phobius"/>
    </source>
</evidence>
<protein>
    <submittedName>
        <fullName evidence="2">Uncharacterized protein</fullName>
    </submittedName>
</protein>
<evidence type="ECO:0000313" key="3">
    <source>
        <dbReference type="Proteomes" id="UP001268864"/>
    </source>
</evidence>
<accession>A0ABU2FSN1</accession>
<dbReference type="RefSeq" id="WP_236039605.1">
    <property type="nucleotide sequence ID" value="NZ_JAMQOS010000006.1"/>
</dbReference>
<sequence>MFLIVVGHVIAVVAAHTVAVERYRSLSAARKGHLPLLVLMIGYTVLSLWIISQPVVR</sequence>